<reference evidence="14 15" key="2">
    <citation type="submission" date="2018-08" db="EMBL/GenBank/DDBJ databases">
        <title>A genome reference for cultivated species of the human gut microbiota.</title>
        <authorList>
            <person name="Zou Y."/>
            <person name="Xue W."/>
            <person name="Luo G."/>
        </authorList>
    </citation>
    <scope>NUCLEOTIDE SEQUENCE [LARGE SCALE GENOMIC DNA]</scope>
    <source>
        <strain evidence="12 16">AF17-20</strain>
        <strain evidence="11 14">TF08-13</strain>
        <strain evidence="10 15">TM10-17</strain>
    </source>
</reference>
<dbReference type="InterPro" id="IPR011662">
    <property type="entry name" value="Secretin/TonB_short_N"/>
</dbReference>
<feature type="domain" description="TonB-dependent receptor plug" evidence="7">
    <location>
        <begin position="227"/>
        <end position="328"/>
    </location>
</feature>
<evidence type="ECO:0000313" key="17">
    <source>
        <dbReference type="Proteomes" id="UP000433928"/>
    </source>
</evidence>
<dbReference type="Pfam" id="PF07715">
    <property type="entry name" value="Plug"/>
    <property type="match status" value="1"/>
</dbReference>
<keyword evidence="8" id="KW-0675">Receptor</keyword>
<dbReference type="Pfam" id="PF07660">
    <property type="entry name" value="STN"/>
    <property type="match status" value="1"/>
</dbReference>
<dbReference type="SUPFAM" id="SSF56935">
    <property type="entry name" value="Porins"/>
    <property type="match status" value="1"/>
</dbReference>
<dbReference type="PANTHER" id="PTHR30069:SF29">
    <property type="entry name" value="HEMOGLOBIN AND HEMOGLOBIN-HAPTOGLOBIN-BINDING PROTEIN 1-RELATED"/>
    <property type="match status" value="1"/>
</dbReference>
<dbReference type="InterPro" id="IPR039426">
    <property type="entry name" value="TonB-dep_rcpt-like"/>
</dbReference>
<evidence type="ECO:0000313" key="9">
    <source>
        <dbReference type="EMBL" id="KAB4168739.1"/>
    </source>
</evidence>
<keyword evidence="3 5" id="KW-0472">Membrane</keyword>
<evidence type="ECO:0000313" key="12">
    <source>
        <dbReference type="EMBL" id="RGU41043.1"/>
    </source>
</evidence>
<evidence type="ECO:0000256" key="5">
    <source>
        <dbReference type="PROSITE-ProRule" id="PRU01360"/>
    </source>
</evidence>
<keyword evidence="5" id="KW-1134">Transmembrane beta strand</keyword>
<evidence type="ECO:0000313" key="8">
    <source>
        <dbReference type="EMBL" id="CUP60855.1"/>
    </source>
</evidence>
<keyword evidence="2" id="KW-0732">Signal</keyword>
<dbReference type="InterPro" id="IPR008969">
    <property type="entry name" value="CarboxyPept-like_regulatory"/>
</dbReference>
<evidence type="ECO:0000256" key="2">
    <source>
        <dbReference type="ARBA" id="ARBA00022729"/>
    </source>
</evidence>
<keyword evidence="4 5" id="KW-0998">Cell outer membrane</keyword>
<gene>
    <name evidence="12" type="ORF">DWW83_02695</name>
    <name evidence="11" type="ORF">DXC80_11270</name>
    <name evidence="10" type="ORF">DXD90_18725</name>
    <name evidence="8" type="ORF">ERS417307_04041</name>
    <name evidence="9" type="ORF">GAQ59_13870</name>
</gene>
<sequence length="1136" mass="130045">MKNPTSYFYLKECVTFFSRWNRNSCSFVLLLTFLFLFNGVLALHAQNVTISLDVKNKSITEVLSIIEKKNNLFFTYDYNLFNPKRKISVSLKNKKIEEILKVVFKGENIGYKIKGKNVVLYKIDSKVSKGQQRSAKRISGIIRDLSGVPIIGASIAVENGAGGTISDLNGKFSLNAHENDLLTISYIGFGKKELRVKKDYYEITLEEDANLVDEVVVVGYGTQKRGNLTGSIASLKTKEINTTVSSSLAQSLQGKMPGLQIRQQNGEPGTFNSMINIRGYGEPLYVIDGIVRDGSVEFQQLNPSDIESVSVLKDASAAVYGMNASNGVIVVTTKRGESHRPQFTYSGNVGWQKVTDRPLMANAAQYLEMYDDAIFYRDGVHSITNEELNKWRAGGPGYESTDWYNETMKKASLRHNHNLSIEGGNKIMKYFLSFSYYDEDGIFKSGDMGYDRYTFRSNVSAKLNRYLTTDVMVSGRYGMRDFPGGDGFIWMYKGTIISHPNERPYINDDPAYPANIYNQENPVVMSQKKHAGYTVDKNKSLQSAVSLTYDAPFLKGLQAKGTIAYDSYSVFNKNLWKSYRIYSSDLNYQLKNKPRIANNVEDADRIVLQAQVTFDRTFLDKHHVSALVAYEQKKYEKKHSYLKREYDFYTTDVMDYASGVQTNSGTEHEETTMAYIGKFNYDYMGKYLFEYACRYDGSYRYAPGKRWAFSPSLSAGWRISEESFIKDNFSFIDNLKIRGSYGVIGENVGEPFQHVMGFTPNVNIGYEFEDGKFLGTMAAPGVINRDFTWVRSEMYNVGVEFSVLRNKLNFELDFYKKHKSGKLKIREGNLPNTFGGSMPVENVESERTQGFDLTISHKNRINDFSYSASFNMNIARTMHRTVDKPAARSSYDRWKNGYTNRWNDLVWGFDKVGQFQNYEEILHGAIHCDNRGNTQLLPGDYIYDDYNGDGVINGYDTKPIFRNKTPKLFYGFTLNAQWKNMDLTMVFQGAGMYNIRFNEVFSQMFFNNGNLPAYFFDRWHLEDSYDPDNTNWVPGKWPANRFSQEMGSSYRDSQAWNMKASYLRLKSFEVGYILPRTFTKKYGVENLRLYFNAYNLFTFTDSFLKQFDPEKTEGDYGAGYNYPLTKSFNVGLSVSF</sequence>
<dbReference type="EMBL" id="WCUG01000011">
    <property type="protein sequence ID" value="KAB4168739.1"/>
    <property type="molecule type" value="Genomic_DNA"/>
</dbReference>
<dbReference type="SUPFAM" id="SSF49464">
    <property type="entry name" value="Carboxypeptidase regulatory domain-like"/>
    <property type="match status" value="1"/>
</dbReference>
<reference evidence="8 13" key="1">
    <citation type="submission" date="2015-09" db="EMBL/GenBank/DDBJ databases">
        <authorList>
            <consortium name="Pathogen Informatics"/>
        </authorList>
    </citation>
    <scope>NUCLEOTIDE SEQUENCE [LARGE SCALE GENOMIC DNA]</scope>
    <source>
        <strain evidence="8 13">2789STDY5608791</strain>
    </source>
</reference>
<keyword evidence="1 5" id="KW-0813">Transport</keyword>
<dbReference type="GO" id="GO:0015344">
    <property type="term" value="F:siderophore uptake transmembrane transporter activity"/>
    <property type="evidence" value="ECO:0007669"/>
    <property type="project" value="TreeGrafter"/>
</dbReference>
<dbReference type="PROSITE" id="PS52016">
    <property type="entry name" value="TONB_DEPENDENT_REC_3"/>
    <property type="match status" value="1"/>
</dbReference>
<name>A0A174PRA1_BACUN</name>
<dbReference type="GO" id="GO:0009279">
    <property type="term" value="C:cell outer membrane"/>
    <property type="evidence" value="ECO:0007669"/>
    <property type="project" value="UniProtKB-SubCell"/>
</dbReference>
<feature type="domain" description="Secretin/TonB short N-terminal" evidence="6">
    <location>
        <begin position="79"/>
        <end position="122"/>
    </location>
</feature>
<dbReference type="EMBL" id="QSOF01000038">
    <property type="protein sequence ID" value="RGI72094.1"/>
    <property type="molecule type" value="Genomic_DNA"/>
</dbReference>
<evidence type="ECO:0000259" key="7">
    <source>
        <dbReference type="Pfam" id="PF07715"/>
    </source>
</evidence>
<evidence type="ECO:0000313" key="11">
    <source>
        <dbReference type="EMBL" id="RGL13188.1"/>
    </source>
</evidence>
<accession>A0A174PRA1</accession>
<evidence type="ECO:0000313" key="14">
    <source>
        <dbReference type="Proteomes" id="UP000260795"/>
    </source>
</evidence>
<dbReference type="Proteomes" id="UP000284022">
    <property type="component" value="Unassembled WGS sequence"/>
</dbReference>
<evidence type="ECO:0000256" key="4">
    <source>
        <dbReference type="ARBA" id="ARBA00023237"/>
    </source>
</evidence>
<dbReference type="EMBL" id="CYZF01000019">
    <property type="protein sequence ID" value="CUP60855.1"/>
    <property type="molecule type" value="Genomic_DNA"/>
</dbReference>
<proteinExistence type="inferred from homology"/>
<evidence type="ECO:0000259" key="6">
    <source>
        <dbReference type="Pfam" id="PF07660"/>
    </source>
</evidence>
<dbReference type="AlphaFoldDB" id="A0A174PRA1"/>
<dbReference type="EMBL" id="QRXV01000002">
    <property type="protein sequence ID" value="RGU41043.1"/>
    <property type="molecule type" value="Genomic_DNA"/>
</dbReference>
<dbReference type="Proteomes" id="UP000433928">
    <property type="component" value="Unassembled WGS sequence"/>
</dbReference>
<dbReference type="Gene3D" id="3.55.50.30">
    <property type="match status" value="1"/>
</dbReference>
<evidence type="ECO:0000256" key="1">
    <source>
        <dbReference type="ARBA" id="ARBA00022448"/>
    </source>
</evidence>
<evidence type="ECO:0000313" key="10">
    <source>
        <dbReference type="EMBL" id="RGI72094.1"/>
    </source>
</evidence>
<dbReference type="Proteomes" id="UP000263754">
    <property type="component" value="Unassembled WGS sequence"/>
</dbReference>
<dbReference type="GO" id="GO:0044718">
    <property type="term" value="P:siderophore transmembrane transport"/>
    <property type="evidence" value="ECO:0007669"/>
    <property type="project" value="TreeGrafter"/>
</dbReference>
<evidence type="ECO:0000256" key="3">
    <source>
        <dbReference type="ARBA" id="ARBA00023136"/>
    </source>
</evidence>
<dbReference type="NCBIfam" id="TIGR04057">
    <property type="entry name" value="SusC_RagA_signa"/>
    <property type="match status" value="1"/>
</dbReference>
<dbReference type="Gene3D" id="2.170.130.10">
    <property type="entry name" value="TonB-dependent receptor, plug domain"/>
    <property type="match status" value="1"/>
</dbReference>
<dbReference type="InterPro" id="IPR037066">
    <property type="entry name" value="Plug_dom_sf"/>
</dbReference>
<evidence type="ECO:0000313" key="16">
    <source>
        <dbReference type="Proteomes" id="UP000284022"/>
    </source>
</evidence>
<dbReference type="EMBL" id="QSRK01000015">
    <property type="protein sequence ID" value="RGL13188.1"/>
    <property type="molecule type" value="Genomic_DNA"/>
</dbReference>
<comment type="similarity">
    <text evidence="5">Belongs to the TonB-dependent receptor family.</text>
</comment>
<evidence type="ECO:0000313" key="15">
    <source>
        <dbReference type="Proteomes" id="UP000263754"/>
    </source>
</evidence>
<keyword evidence="5" id="KW-0812">Transmembrane</keyword>
<dbReference type="Proteomes" id="UP000260795">
    <property type="component" value="Unassembled WGS sequence"/>
</dbReference>
<protein>
    <submittedName>
        <fullName evidence="8">Outer membrane receptor proteins, mostly Fe transport</fullName>
    </submittedName>
    <submittedName>
        <fullName evidence="10">SusC/RagA family TonB-linked outer membrane protein</fullName>
    </submittedName>
    <submittedName>
        <fullName evidence="9">TonB-dependent receptor</fullName>
    </submittedName>
</protein>
<dbReference type="Pfam" id="PF13715">
    <property type="entry name" value="CarbopepD_reg_2"/>
    <property type="match status" value="1"/>
</dbReference>
<reference evidence="9 17" key="3">
    <citation type="journal article" date="2019" name="Nat. Med.">
        <title>A library of human gut bacterial isolates paired with longitudinal multiomics data enables mechanistic microbiome research.</title>
        <authorList>
            <person name="Poyet M."/>
            <person name="Groussin M."/>
            <person name="Gibbons S.M."/>
            <person name="Avila-Pacheco J."/>
            <person name="Jiang X."/>
            <person name="Kearney S.M."/>
            <person name="Perrotta A.R."/>
            <person name="Berdy B."/>
            <person name="Zhao S."/>
            <person name="Lieberman T.D."/>
            <person name="Swanson P.K."/>
            <person name="Smith M."/>
            <person name="Roesemann S."/>
            <person name="Alexander J.E."/>
            <person name="Rich S.A."/>
            <person name="Livny J."/>
            <person name="Vlamakis H."/>
            <person name="Clish C."/>
            <person name="Bullock K."/>
            <person name="Deik A."/>
            <person name="Scott J."/>
            <person name="Pierce K.A."/>
            <person name="Xavier R.J."/>
            <person name="Alm E.J."/>
        </authorList>
    </citation>
    <scope>NUCLEOTIDE SEQUENCE [LARGE SCALE GENOMIC DNA]</scope>
    <source>
        <strain evidence="9 17">BIOML-A27</strain>
    </source>
</reference>
<dbReference type="InterPro" id="IPR023996">
    <property type="entry name" value="TonB-dep_OMP_SusC/RagA"/>
</dbReference>
<dbReference type="Proteomes" id="UP000095419">
    <property type="component" value="Unassembled WGS sequence"/>
</dbReference>
<dbReference type="PANTHER" id="PTHR30069">
    <property type="entry name" value="TONB-DEPENDENT OUTER MEMBRANE RECEPTOR"/>
    <property type="match status" value="1"/>
</dbReference>
<dbReference type="InterPro" id="IPR012910">
    <property type="entry name" value="Plug_dom"/>
</dbReference>
<comment type="subcellular location">
    <subcellularLocation>
        <location evidence="5">Cell outer membrane</location>
        <topology evidence="5">Multi-pass membrane protein</topology>
    </subcellularLocation>
</comment>
<organism evidence="8 13">
    <name type="scientific">Bacteroides uniformis</name>
    <dbReference type="NCBI Taxonomy" id="820"/>
    <lineage>
        <taxon>Bacteria</taxon>
        <taxon>Pseudomonadati</taxon>
        <taxon>Bacteroidota</taxon>
        <taxon>Bacteroidia</taxon>
        <taxon>Bacteroidales</taxon>
        <taxon>Bacteroidaceae</taxon>
        <taxon>Bacteroides</taxon>
    </lineage>
</organism>
<dbReference type="InterPro" id="IPR023997">
    <property type="entry name" value="TonB-dep_OMP_SusC/RagA_CS"/>
</dbReference>
<dbReference type="NCBIfam" id="TIGR04056">
    <property type="entry name" value="OMP_RagA_SusC"/>
    <property type="match status" value="1"/>
</dbReference>
<evidence type="ECO:0000313" key="13">
    <source>
        <dbReference type="Proteomes" id="UP000095419"/>
    </source>
</evidence>